<dbReference type="InterPro" id="IPR036047">
    <property type="entry name" value="F-box-like_dom_sf"/>
</dbReference>
<evidence type="ECO:0000313" key="3">
    <source>
        <dbReference type="Proteomes" id="UP001497457"/>
    </source>
</evidence>
<keyword evidence="1" id="KW-0732">Signal</keyword>
<feature type="chain" id="PRO_5044896927" description="F-box domain-containing protein" evidence="1">
    <location>
        <begin position="26"/>
        <end position="421"/>
    </location>
</feature>
<feature type="signal peptide" evidence="1">
    <location>
        <begin position="1"/>
        <end position="25"/>
    </location>
</feature>
<keyword evidence="3" id="KW-1185">Reference proteome</keyword>
<evidence type="ECO:0000256" key="1">
    <source>
        <dbReference type="SAM" id="SignalP"/>
    </source>
</evidence>
<evidence type="ECO:0000313" key="2">
    <source>
        <dbReference type="EMBL" id="CAM0148390.1"/>
    </source>
</evidence>
<gene>
    <name evidence="2" type="ORF">URODEC1_LOCUS121702</name>
</gene>
<name>A0ABC9H2Z1_9POAL</name>
<dbReference type="EMBL" id="CAXIPR030001308">
    <property type="protein sequence ID" value="CAM0148390.1"/>
    <property type="molecule type" value="Genomic_DNA"/>
</dbReference>
<dbReference type="Proteomes" id="UP001497457">
    <property type="component" value="Unassembled WGS sequence"/>
</dbReference>
<sequence>MDDLIYDILFLILQLIDSPVFVVRAACTCKRWRRVIVDAAFLRRFRSVHASSLVAGDYFNGSKLLPSLMGLGPRLMDRPSFVPAAAAASLSIDARHFSLDFLSTGGGGGAADWIVFDSRGSLLLLYRMEHDGKNSSDGFPDIVVCEPSTRRHRRIPPPPYWKKLISCQYRGCYLVDGEADIASGCIGMSNFRVLCVFQHYIIPQLDLCTGTAIFTVCSAGADLSSSWRNEIPRLTVGSAVDGIDQNVYIEEMHDLGQAGGSWYFYMQGRNLIVLDGGTGEFSHSVLLPTLENWDGAAFDLHVRSNKFCIADGHDGEPRFLSVFDATMKVYARPDSGEWTLEKSILLSEATRSLPGYKDEFFSQPMNILTRGLGYVILSPKTLDKWLISVDLETMQVALAEEDMGTMVYRCEVPWPPVLNSA</sequence>
<organism evidence="2 3">
    <name type="scientific">Urochloa decumbens</name>
    <dbReference type="NCBI Taxonomy" id="240449"/>
    <lineage>
        <taxon>Eukaryota</taxon>
        <taxon>Viridiplantae</taxon>
        <taxon>Streptophyta</taxon>
        <taxon>Embryophyta</taxon>
        <taxon>Tracheophyta</taxon>
        <taxon>Spermatophyta</taxon>
        <taxon>Magnoliopsida</taxon>
        <taxon>Liliopsida</taxon>
        <taxon>Poales</taxon>
        <taxon>Poaceae</taxon>
        <taxon>PACMAD clade</taxon>
        <taxon>Panicoideae</taxon>
        <taxon>Panicodae</taxon>
        <taxon>Paniceae</taxon>
        <taxon>Melinidinae</taxon>
        <taxon>Urochloa</taxon>
    </lineage>
</organism>
<protein>
    <recommendedName>
        <fullName evidence="4">F-box domain-containing protein</fullName>
    </recommendedName>
</protein>
<reference evidence="2" key="1">
    <citation type="submission" date="2024-10" db="EMBL/GenBank/DDBJ databases">
        <authorList>
            <person name="Ryan C."/>
        </authorList>
    </citation>
    <scope>NUCLEOTIDE SEQUENCE [LARGE SCALE GENOMIC DNA]</scope>
</reference>
<dbReference type="SUPFAM" id="SSF81383">
    <property type="entry name" value="F-box domain"/>
    <property type="match status" value="1"/>
</dbReference>
<comment type="caution">
    <text evidence="2">The sequence shown here is derived from an EMBL/GenBank/DDBJ whole genome shotgun (WGS) entry which is preliminary data.</text>
</comment>
<accession>A0ABC9H2Z1</accession>
<evidence type="ECO:0008006" key="4">
    <source>
        <dbReference type="Google" id="ProtNLM"/>
    </source>
</evidence>
<proteinExistence type="predicted"/>
<dbReference type="PANTHER" id="PTHR33207">
    <property type="entry name" value="F-BOX DOMAIN CONTAINING PROTEIN-RELATED"/>
    <property type="match status" value="1"/>
</dbReference>
<dbReference type="AlphaFoldDB" id="A0ABC9H2Z1"/>